<sequence>MARCPFATWRPISGSSGPHLGGPFKIVHHTTEG</sequence>
<evidence type="ECO:0000313" key="1">
    <source>
        <dbReference type="EMBL" id="EHK67647.1"/>
    </source>
</evidence>
<evidence type="ECO:0000313" key="2">
    <source>
        <dbReference type="Proteomes" id="UP000003113"/>
    </source>
</evidence>
<dbReference type="AlphaFoldDB" id="H0F241"/>
<dbReference type="Proteomes" id="UP000003113">
    <property type="component" value="Unassembled WGS sequence"/>
</dbReference>
<protein>
    <submittedName>
        <fullName evidence="1">Uncharacterized protein</fullName>
    </submittedName>
</protein>
<proteinExistence type="predicted"/>
<feature type="non-terminal residue" evidence="1">
    <location>
        <position position="33"/>
    </location>
</feature>
<reference evidence="1 2" key="1">
    <citation type="journal article" date="2012" name="J. Bacteriol.">
        <title>Genome sequence of the highly efficient arsenite-oxidizing bacterium Achromobacter arsenitoxydans SY8.</title>
        <authorList>
            <person name="Li X."/>
            <person name="Hu Y."/>
            <person name="Gong J."/>
            <person name="Lin Y."/>
            <person name="Johnstone L."/>
            <person name="Rensing C."/>
            <person name="Wang G."/>
        </authorList>
    </citation>
    <scope>NUCLEOTIDE SEQUENCE [LARGE SCALE GENOMIC DNA]</scope>
    <source>
        <strain evidence="1 2">SY8</strain>
    </source>
</reference>
<comment type="caution">
    <text evidence="1">The sequence shown here is derived from an EMBL/GenBank/DDBJ whole genome shotgun (WGS) entry which is preliminary data.</text>
</comment>
<name>H0F241_9BURK</name>
<organism evidence="1 2">
    <name type="scientific">Achromobacter arsenitoxydans SY8</name>
    <dbReference type="NCBI Taxonomy" id="477184"/>
    <lineage>
        <taxon>Bacteria</taxon>
        <taxon>Pseudomonadati</taxon>
        <taxon>Pseudomonadota</taxon>
        <taxon>Betaproteobacteria</taxon>
        <taxon>Burkholderiales</taxon>
        <taxon>Alcaligenaceae</taxon>
        <taxon>Achromobacter</taxon>
    </lineage>
</organism>
<dbReference type="EMBL" id="AGUF01000018">
    <property type="protein sequence ID" value="EHK67647.1"/>
    <property type="molecule type" value="Genomic_DNA"/>
</dbReference>
<accession>H0F241</accession>
<keyword evidence="2" id="KW-1185">Reference proteome</keyword>
<gene>
    <name evidence="1" type="ORF">KYC_04137</name>
</gene>